<dbReference type="GeneID" id="69010773"/>
<dbReference type="InterPro" id="IPR000639">
    <property type="entry name" value="Epox_hydrolase-like"/>
</dbReference>
<reference evidence="4" key="1">
    <citation type="journal article" date="2020" name="Phytopathology">
        <title>Genome sequence and comparative analysis of Colletotrichum gloeosporioides isolated from Liriodendron leaves.</title>
        <authorList>
            <person name="Fu F.F."/>
            <person name="Hao Z."/>
            <person name="Wang P."/>
            <person name="Lu Y."/>
            <person name="Xue L.J."/>
            <person name="Wei G."/>
            <person name="Tian Y."/>
            <person name="Baishi H."/>
            <person name="Xu H."/>
            <person name="Shi J."/>
            <person name="Cheng T."/>
            <person name="Wang G."/>
            <person name="Yi Y."/>
            <person name="Chen J."/>
        </authorList>
    </citation>
    <scope>NUCLEOTIDE SEQUENCE</scope>
    <source>
        <strain evidence="4">Lc1</strain>
    </source>
</reference>
<dbReference type="Pfam" id="PF00561">
    <property type="entry name" value="Abhydrolase_1"/>
    <property type="match status" value="1"/>
</dbReference>
<evidence type="ECO:0000259" key="3">
    <source>
        <dbReference type="Pfam" id="PF00561"/>
    </source>
</evidence>
<evidence type="ECO:0000256" key="2">
    <source>
        <dbReference type="ARBA" id="ARBA00038334"/>
    </source>
</evidence>
<dbReference type="SUPFAM" id="SSF53474">
    <property type="entry name" value="alpha/beta-Hydrolases"/>
    <property type="match status" value="1"/>
</dbReference>
<dbReference type="Proteomes" id="UP000613401">
    <property type="component" value="Unassembled WGS sequence"/>
</dbReference>
<keyword evidence="1 4" id="KW-0378">Hydrolase</keyword>
<gene>
    <name evidence="4" type="ORF">GCG54_00003614</name>
</gene>
<comment type="similarity">
    <text evidence="2">Belongs to the AB hydrolase superfamily. Epoxide hydrolase family.</text>
</comment>
<dbReference type="PANTHER" id="PTHR43329">
    <property type="entry name" value="EPOXIDE HYDROLASE"/>
    <property type="match status" value="1"/>
</dbReference>
<dbReference type="AlphaFoldDB" id="A0A8H4FRN7"/>
<proteinExistence type="inferred from homology"/>
<dbReference type="GO" id="GO:0016787">
    <property type="term" value="F:hydrolase activity"/>
    <property type="evidence" value="ECO:0007669"/>
    <property type="project" value="UniProtKB-KW"/>
</dbReference>
<accession>A0A8H4FRN7</accession>
<feature type="domain" description="AB hydrolase-1" evidence="3">
    <location>
        <begin position="32"/>
        <end position="315"/>
    </location>
</feature>
<dbReference type="PRINTS" id="PR00412">
    <property type="entry name" value="EPOXHYDRLASE"/>
</dbReference>
<keyword evidence="5" id="KW-1185">Reference proteome</keyword>
<dbReference type="EMBL" id="WVTB01000005">
    <property type="protein sequence ID" value="KAF3811866.1"/>
    <property type="molecule type" value="Genomic_DNA"/>
</dbReference>
<protein>
    <submittedName>
        <fullName evidence="4">Bifunctional epoxide hydrolase 2</fullName>
    </submittedName>
</protein>
<sequence length="334" mass="37579">MDTLIQKQLINSRSLQYNYYISPSLNESTTDPVLVLFHGFPDSAAVWAPVVTILVAAGFRLMIPDLLGYAGTSKPWDVSFFNSSAMANDIIEILDDEGVVNFVSVGHDWGAFMAHRMYLWHPERVNALVVGAYNYEHVARTPINIDVEAERFEQQLGWPVKYYYKFFASSDAPSLLSGRPESFYAAGHGENNAMNETFGRRNGLVNWLSADKRRKLQSYANDPAAMNAARDNFQGAGFTSPLMWYRALVENVHMEVEKSLAADADNIRVPFLHMGGSRDPVCPPAIFDNPELRAYFSDFTTEVFECGHFLPSEKPKEIAETMIEWLKSRGIAPQ</sequence>
<reference evidence="4" key="2">
    <citation type="submission" date="2020-03" db="EMBL/GenBank/DDBJ databases">
        <authorList>
            <person name="Fu F.-F."/>
            <person name="Chen J."/>
        </authorList>
    </citation>
    <scope>NUCLEOTIDE SEQUENCE</scope>
    <source>
        <strain evidence="4">Lc1</strain>
    </source>
</reference>
<evidence type="ECO:0000313" key="4">
    <source>
        <dbReference type="EMBL" id="KAF3811866.1"/>
    </source>
</evidence>
<dbReference type="InterPro" id="IPR029058">
    <property type="entry name" value="AB_hydrolase_fold"/>
</dbReference>
<evidence type="ECO:0000313" key="5">
    <source>
        <dbReference type="Proteomes" id="UP000613401"/>
    </source>
</evidence>
<comment type="caution">
    <text evidence="4">The sequence shown here is derived from an EMBL/GenBank/DDBJ whole genome shotgun (WGS) entry which is preliminary data.</text>
</comment>
<name>A0A8H4FRN7_COLGL</name>
<organism evidence="4 5">
    <name type="scientific">Colletotrichum gloeosporioides</name>
    <name type="common">Anthracnose fungus</name>
    <name type="synonym">Glomerella cingulata</name>
    <dbReference type="NCBI Taxonomy" id="474922"/>
    <lineage>
        <taxon>Eukaryota</taxon>
        <taxon>Fungi</taxon>
        <taxon>Dikarya</taxon>
        <taxon>Ascomycota</taxon>
        <taxon>Pezizomycotina</taxon>
        <taxon>Sordariomycetes</taxon>
        <taxon>Hypocreomycetidae</taxon>
        <taxon>Glomerellales</taxon>
        <taxon>Glomerellaceae</taxon>
        <taxon>Colletotrichum</taxon>
        <taxon>Colletotrichum gloeosporioides species complex</taxon>
    </lineage>
</organism>
<evidence type="ECO:0000256" key="1">
    <source>
        <dbReference type="ARBA" id="ARBA00022801"/>
    </source>
</evidence>
<dbReference type="InterPro" id="IPR000073">
    <property type="entry name" value="AB_hydrolase_1"/>
</dbReference>
<dbReference type="Gene3D" id="3.40.50.1820">
    <property type="entry name" value="alpha/beta hydrolase"/>
    <property type="match status" value="1"/>
</dbReference>
<dbReference type="RefSeq" id="XP_045271025.1">
    <property type="nucleotide sequence ID" value="XM_045403685.1"/>
</dbReference>